<feature type="compositionally biased region" description="Polar residues" evidence="12">
    <location>
        <begin position="484"/>
        <end position="494"/>
    </location>
</feature>
<organism evidence="15 16">
    <name type="scientific">Maudiozyma humilis</name>
    <name type="common">Sour dough yeast</name>
    <name type="synonym">Kazachstania humilis</name>
    <dbReference type="NCBI Taxonomy" id="51915"/>
    <lineage>
        <taxon>Eukaryota</taxon>
        <taxon>Fungi</taxon>
        <taxon>Dikarya</taxon>
        <taxon>Ascomycota</taxon>
        <taxon>Saccharomycotina</taxon>
        <taxon>Saccharomycetes</taxon>
        <taxon>Saccharomycetales</taxon>
        <taxon>Saccharomycetaceae</taxon>
        <taxon>Maudiozyma</taxon>
    </lineage>
</organism>
<dbReference type="GO" id="GO:0005634">
    <property type="term" value="C:nucleus"/>
    <property type="evidence" value="ECO:0007669"/>
    <property type="project" value="UniProtKB-SubCell"/>
</dbReference>
<dbReference type="PROSITE" id="PS00842">
    <property type="entry name" value="XPG_2"/>
    <property type="match status" value="1"/>
</dbReference>
<reference evidence="15 16" key="1">
    <citation type="journal article" date="2023" name="Elife">
        <title>Identification of key yeast species and microbe-microbe interactions impacting larval growth of Drosophila in the wild.</title>
        <authorList>
            <person name="Mure A."/>
            <person name="Sugiura Y."/>
            <person name="Maeda R."/>
            <person name="Honda K."/>
            <person name="Sakurai N."/>
            <person name="Takahashi Y."/>
            <person name="Watada M."/>
            <person name="Katoh T."/>
            <person name="Gotoh A."/>
            <person name="Gotoh Y."/>
            <person name="Taniguchi I."/>
            <person name="Nakamura K."/>
            <person name="Hayashi T."/>
            <person name="Katayama T."/>
            <person name="Uemura T."/>
            <person name="Hattori Y."/>
        </authorList>
    </citation>
    <scope>NUCLEOTIDE SEQUENCE [LARGE SCALE GENOMIC DNA]</scope>
    <source>
        <strain evidence="15 16">KH-74</strain>
    </source>
</reference>
<dbReference type="GO" id="GO:0003697">
    <property type="term" value="F:single-stranded DNA binding"/>
    <property type="evidence" value="ECO:0007669"/>
    <property type="project" value="InterPro"/>
</dbReference>
<dbReference type="InterPro" id="IPR001044">
    <property type="entry name" value="XPG/Rad2_eukaryotes"/>
</dbReference>
<feature type="compositionally biased region" description="Basic and acidic residues" evidence="12">
    <location>
        <begin position="460"/>
        <end position="481"/>
    </location>
</feature>
<dbReference type="PANTHER" id="PTHR16171:SF7">
    <property type="entry name" value="DNA REPAIR PROTEIN RAD2"/>
    <property type="match status" value="1"/>
</dbReference>
<comment type="caution">
    <text evidence="15">The sequence shown here is derived from an EMBL/GenBank/DDBJ whole genome shotgun (WGS) entry which is preliminary data.</text>
</comment>
<dbReference type="PANTHER" id="PTHR16171">
    <property type="entry name" value="DNA REPAIR PROTEIN COMPLEMENTING XP-G CELLS-RELATED"/>
    <property type="match status" value="1"/>
</dbReference>
<dbReference type="Gene3D" id="3.40.50.1010">
    <property type="entry name" value="5'-nuclease"/>
    <property type="match status" value="2"/>
</dbReference>
<sequence>MGVHSFWDIVAPTARPVKLESLQDKKMAVDASIWIYQFIKAMRDSEGNTIKSAHITGFFRRICKLLYFGIKPVFVFDGGVPALKRDTIKQRNEARQGKRESAQRTARKLLALQIHKDANKVENASKLNKQDKDDIKDIVFRPHDDWDLPKIEGFKVSKTDERVNLDYDKEKKKRKHESSLIDDTIDSLDLDSIDPTSEAFEELPKNLQYQLLSSLRMKSRLRMGYSKEQLENVFPDSLDFSRFQIDMVKRRNYYTQRIINMTGYHDGGASKLNDEVINRISGKKDRQYKITKTDNGWALGLGENDGSEAKKAVIVDGGTGKSNNLIDLTDGEHSTLSTTEKANRNDNDNNEDEEDDSEDWEDVELKPVVKKDTFDYSLKAGRLPELDKNSQQIGSQSFFDKVPVNESPTKRDRQITPFTTGIHEEVSDNEKSDDDEYARQIEEIEMMEAFQKSKLEQYQREKRISEEKEKLANKREQDKITTDAIETQQAIQEASSKEKPSPLSESKQNLDFIVGKLPNINLMGSESFLFSDKPAGVTSKNDKETREKAKDVVPMHSWFNNDTNTVASNTDVQNAYSRSTFVDDKQTSSLPKEGANSDGYELLSGLNAQHLLEQQMEENDKEKDSQINNEVTPDVVAISDSESEHEITDNEKTSNENAIKNVSQSRDDNIVSSVPSSRKEQSADEPTNGEDQTKAMVFNYEFSEDEENDLVDNILQEEKDFDTFRNKELLQNYKPPETVVNTAFLEDDLFKQQVKDKRDSEEVTTDMITDIQELLSEFGIPFITAPMEAEAQCAELLSLKLVDGIITDDSDVFLFGGTKVYRNLFHDRKYVEFYDSARFGVDLGIDRSNMIELALLLGSDYTNGIKGMGPVSSMEVIAEFGDLTKFKEWYEAAQFDKKKLENEPKFERDLRKRMMKNEVELDPNFPNELVVDAYMNPEVDHDTTPFTWGFPALDTLRNYLEDHLGWTVEKSDEVLLPLMKDINNRKKNKQRSIGEFFPTEYIESNSQGVSRGKRILTATTKLKKRRKQ</sequence>
<keyword evidence="9" id="KW-0460">Magnesium</keyword>
<dbReference type="InterPro" id="IPR008918">
    <property type="entry name" value="HhH2"/>
</dbReference>
<evidence type="ECO:0000256" key="4">
    <source>
        <dbReference type="ARBA" id="ARBA00022722"/>
    </source>
</evidence>
<evidence type="ECO:0000259" key="13">
    <source>
        <dbReference type="SMART" id="SM00484"/>
    </source>
</evidence>
<dbReference type="SUPFAM" id="SSF47807">
    <property type="entry name" value="5' to 3' exonuclease, C-terminal subdomain"/>
    <property type="match status" value="1"/>
</dbReference>
<name>A0AAV5RUL7_MAUHU</name>
<keyword evidence="7" id="KW-0227">DNA damage</keyword>
<keyword evidence="6" id="KW-0255">Endonuclease</keyword>
<dbReference type="FunFam" id="1.10.150.20:FF:000057">
    <property type="entry name" value="RAD2p Single-stranded DNA endonuclease"/>
    <property type="match status" value="1"/>
</dbReference>
<evidence type="ECO:0000256" key="1">
    <source>
        <dbReference type="ARBA" id="ARBA00001946"/>
    </source>
</evidence>
<evidence type="ECO:0000256" key="7">
    <source>
        <dbReference type="ARBA" id="ARBA00022763"/>
    </source>
</evidence>
<evidence type="ECO:0000256" key="5">
    <source>
        <dbReference type="ARBA" id="ARBA00022723"/>
    </source>
</evidence>
<dbReference type="GO" id="GO:0046872">
    <property type="term" value="F:metal ion binding"/>
    <property type="evidence" value="ECO:0007669"/>
    <property type="project" value="UniProtKB-KW"/>
</dbReference>
<dbReference type="CDD" id="cd09904">
    <property type="entry name" value="H3TH_XPG"/>
    <property type="match status" value="1"/>
</dbReference>
<keyword evidence="5" id="KW-0479">Metal-binding</keyword>
<keyword evidence="11" id="KW-0539">Nucleus</keyword>
<feature type="region of interest" description="Disordered" evidence="12">
    <location>
        <begin position="639"/>
        <end position="693"/>
    </location>
</feature>
<dbReference type="Proteomes" id="UP001377567">
    <property type="component" value="Unassembled WGS sequence"/>
</dbReference>
<keyword evidence="16" id="KW-1185">Reference proteome</keyword>
<keyword evidence="4" id="KW-0540">Nuclease</keyword>
<evidence type="ECO:0000259" key="14">
    <source>
        <dbReference type="SMART" id="SM00485"/>
    </source>
</evidence>
<proteinExistence type="inferred from homology"/>
<dbReference type="GO" id="GO:0006289">
    <property type="term" value="P:nucleotide-excision repair"/>
    <property type="evidence" value="ECO:0007669"/>
    <property type="project" value="InterPro"/>
</dbReference>
<evidence type="ECO:0000313" key="16">
    <source>
        <dbReference type="Proteomes" id="UP001377567"/>
    </source>
</evidence>
<keyword evidence="10" id="KW-0234">DNA repair</keyword>
<dbReference type="Gene3D" id="1.10.150.20">
    <property type="entry name" value="5' to 3' exonuclease, C-terminal subdomain"/>
    <property type="match status" value="1"/>
</dbReference>
<accession>A0AAV5RUL7</accession>
<dbReference type="SMART" id="SM00279">
    <property type="entry name" value="HhH2"/>
    <property type="match status" value="1"/>
</dbReference>
<dbReference type="PROSITE" id="PS00841">
    <property type="entry name" value="XPG_1"/>
    <property type="match status" value="1"/>
</dbReference>
<evidence type="ECO:0000256" key="10">
    <source>
        <dbReference type="ARBA" id="ARBA00023204"/>
    </source>
</evidence>
<dbReference type="AlphaFoldDB" id="A0AAV5RUL7"/>
<dbReference type="InterPro" id="IPR036279">
    <property type="entry name" value="5-3_exonuclease_C_sf"/>
</dbReference>
<keyword evidence="8" id="KW-0378">Hydrolase</keyword>
<dbReference type="Pfam" id="PF00752">
    <property type="entry name" value="XPG_N"/>
    <property type="match status" value="1"/>
</dbReference>
<dbReference type="SUPFAM" id="SSF88723">
    <property type="entry name" value="PIN domain-like"/>
    <property type="match status" value="1"/>
</dbReference>
<evidence type="ECO:0000313" key="15">
    <source>
        <dbReference type="EMBL" id="GMM55098.1"/>
    </source>
</evidence>
<dbReference type="InterPro" id="IPR006085">
    <property type="entry name" value="XPG_DNA_repair_N"/>
</dbReference>
<comment type="cofactor">
    <cofactor evidence="1">
        <name>Mg(2+)</name>
        <dbReference type="ChEBI" id="CHEBI:18420"/>
    </cofactor>
</comment>
<dbReference type="PRINTS" id="PR00066">
    <property type="entry name" value="XRODRMPGMNTG"/>
</dbReference>
<dbReference type="PRINTS" id="PR00853">
    <property type="entry name" value="XPGRADSUPER"/>
</dbReference>
<comment type="similarity">
    <text evidence="3">Belongs to the XPG/RAD2 endonuclease family. XPG subfamily.</text>
</comment>
<protein>
    <submittedName>
        <fullName evidence="15">SsDNA endodeoxyribonuclease</fullName>
    </submittedName>
</protein>
<dbReference type="SMART" id="SM00484">
    <property type="entry name" value="XPGI"/>
    <property type="match status" value="1"/>
</dbReference>
<dbReference type="InterPro" id="IPR006084">
    <property type="entry name" value="XPG/Rad2"/>
</dbReference>
<evidence type="ECO:0000256" key="8">
    <source>
        <dbReference type="ARBA" id="ARBA00022801"/>
    </source>
</evidence>
<dbReference type="InterPro" id="IPR006086">
    <property type="entry name" value="XPG-I_dom"/>
</dbReference>
<evidence type="ECO:0000256" key="6">
    <source>
        <dbReference type="ARBA" id="ARBA00022759"/>
    </source>
</evidence>
<dbReference type="Pfam" id="PF00867">
    <property type="entry name" value="XPG_I"/>
    <property type="match status" value="1"/>
</dbReference>
<dbReference type="InterPro" id="IPR029060">
    <property type="entry name" value="PIN-like_dom_sf"/>
</dbReference>
<feature type="domain" description="XPG-I" evidence="13">
    <location>
        <begin position="776"/>
        <end position="845"/>
    </location>
</feature>
<dbReference type="InterPro" id="IPR019974">
    <property type="entry name" value="XPG_CS"/>
</dbReference>
<dbReference type="SMART" id="SM00485">
    <property type="entry name" value="XPGN"/>
    <property type="match status" value="1"/>
</dbReference>
<dbReference type="EMBL" id="BTGD01000003">
    <property type="protein sequence ID" value="GMM55098.1"/>
    <property type="molecule type" value="Genomic_DNA"/>
</dbReference>
<feature type="compositionally biased region" description="Polar residues" evidence="12">
    <location>
        <begin position="655"/>
        <end position="676"/>
    </location>
</feature>
<dbReference type="GO" id="GO:0016788">
    <property type="term" value="F:hydrolase activity, acting on ester bonds"/>
    <property type="evidence" value="ECO:0007669"/>
    <property type="project" value="InterPro"/>
</dbReference>
<evidence type="ECO:0000256" key="9">
    <source>
        <dbReference type="ARBA" id="ARBA00022842"/>
    </source>
</evidence>
<feature type="domain" description="XPG N-terminal" evidence="14">
    <location>
        <begin position="1"/>
        <end position="98"/>
    </location>
</feature>
<feature type="compositionally biased region" description="Acidic residues" evidence="12">
    <location>
        <begin position="348"/>
        <end position="361"/>
    </location>
</feature>
<evidence type="ECO:0000256" key="11">
    <source>
        <dbReference type="ARBA" id="ARBA00023242"/>
    </source>
</evidence>
<feature type="region of interest" description="Disordered" evidence="12">
    <location>
        <begin position="321"/>
        <end position="361"/>
    </location>
</feature>
<dbReference type="CDD" id="cd09868">
    <property type="entry name" value="PIN_XPG_RAD2"/>
    <property type="match status" value="2"/>
</dbReference>
<evidence type="ECO:0000256" key="3">
    <source>
        <dbReference type="ARBA" id="ARBA00005283"/>
    </source>
</evidence>
<feature type="region of interest" description="Disordered" evidence="12">
    <location>
        <begin position="460"/>
        <end position="507"/>
    </location>
</feature>
<evidence type="ECO:0000256" key="2">
    <source>
        <dbReference type="ARBA" id="ARBA00004123"/>
    </source>
</evidence>
<dbReference type="FunFam" id="3.40.50.1010:FF:000061">
    <property type="entry name" value="Single-stranded DNA endonuclease (Eurofung)"/>
    <property type="match status" value="1"/>
</dbReference>
<feature type="compositionally biased region" description="Basic and acidic residues" evidence="12">
    <location>
        <begin position="642"/>
        <end position="654"/>
    </location>
</feature>
<evidence type="ECO:0000256" key="12">
    <source>
        <dbReference type="SAM" id="MobiDB-lite"/>
    </source>
</evidence>
<comment type="subcellular location">
    <subcellularLocation>
        <location evidence="2">Nucleus</location>
    </subcellularLocation>
</comment>
<dbReference type="GO" id="GO:0004520">
    <property type="term" value="F:DNA endonuclease activity"/>
    <property type="evidence" value="ECO:0007669"/>
    <property type="project" value="TreeGrafter"/>
</dbReference>
<gene>
    <name evidence="15" type="ORF">DAKH74_017140</name>
</gene>